<dbReference type="InterPro" id="IPR018328">
    <property type="entry name" value="Rad4_beta-hairpin_dom3"/>
</dbReference>
<dbReference type="Gene3D" id="2.20.20.110">
    <property type="entry name" value="Rad4, beta-hairpin domain BHD1"/>
    <property type="match status" value="1"/>
</dbReference>
<feature type="region of interest" description="Disordered" evidence="1">
    <location>
        <begin position="1"/>
        <end position="160"/>
    </location>
</feature>
<evidence type="ECO:0000313" key="4">
    <source>
        <dbReference type="EMBL" id="CCO18982.1"/>
    </source>
</evidence>
<name>K8EL94_9CHLO</name>
<keyword evidence="5" id="KW-1185">Reference proteome</keyword>
<dbReference type="Pfam" id="PF10403">
    <property type="entry name" value="BHD_1"/>
    <property type="match status" value="1"/>
</dbReference>
<dbReference type="Gene3D" id="3.30.70.2460">
    <property type="entry name" value="Rad4, beta-hairpin domain BHD3"/>
    <property type="match status" value="1"/>
</dbReference>
<dbReference type="GO" id="GO:0071942">
    <property type="term" value="C:XPC complex"/>
    <property type="evidence" value="ECO:0007669"/>
    <property type="project" value="TreeGrafter"/>
</dbReference>
<feature type="compositionally biased region" description="Basic and acidic residues" evidence="1">
    <location>
        <begin position="8"/>
        <end position="27"/>
    </location>
</feature>
<dbReference type="GO" id="GO:0003684">
    <property type="term" value="F:damaged DNA binding"/>
    <property type="evidence" value="ECO:0007669"/>
    <property type="project" value="InterPro"/>
</dbReference>
<dbReference type="GO" id="GO:0006289">
    <property type="term" value="P:nucleotide-excision repair"/>
    <property type="evidence" value="ECO:0007669"/>
    <property type="project" value="InterPro"/>
</dbReference>
<dbReference type="STRING" id="41875.K8EL94"/>
<organism evidence="4 5">
    <name type="scientific">Bathycoccus prasinos</name>
    <dbReference type="NCBI Taxonomy" id="41875"/>
    <lineage>
        <taxon>Eukaryota</taxon>
        <taxon>Viridiplantae</taxon>
        <taxon>Chlorophyta</taxon>
        <taxon>Mamiellophyceae</taxon>
        <taxon>Mamiellales</taxon>
        <taxon>Bathycoccaceae</taxon>
        <taxon>Bathycoccus</taxon>
    </lineage>
</organism>
<feature type="region of interest" description="Disordered" evidence="1">
    <location>
        <begin position="404"/>
        <end position="443"/>
    </location>
</feature>
<sequence>MRGKMMKRKDADFERRALSAEKEEEKTKKTKRSGEGNGGASSLLRASREQVLNAMRKKKKRNKNLVTNEEEEEKEAENAFNVANPCGMPARDRNEEGPDDDLTNSLSSDSSEVEWEDVETEEEEEEEIEENESAAANDDDAKEEHERDSECEIVDEITGDPNEIKVKNKNKRRITRQERNKIKELHHAELLCRLARVHLVNRALESDALRCLALSVAPRGLVEGILERPGKKEGKPVVRVMLHFAVKFFQDHVLSPSRCTSDNEEEERSSWTPYVSAKEARASKAGFAGGVAWKLSEMLRRKDKNINETMRLSSFSNVSEMKAALLCAFLRALGIRARLCASLKPLPHDAKGPDLDRKTTLRSLDGKPANIFKAMEKNGAAARNNGEEDDDAADEITHWLEALVREGGNDTTTEESTRKKTKKKKTTASSTPSAANAQKKKESAKFVPIALSPTTHTFTIGDVDDIVKTWSTYPGYVVAFDEFDQEKNGNVLSFTDLTRKYSQKQFAIKALKKRIKGDQRWNELSAAHKIDLSGIHDNDEENSSQLYLKKALIDERDEMATMQKSERPPKTLTEIKLHPLWCIEAHLRQNECIYPKTGVAGCVDGKLVYPRENVQTLRTDRRWKSEKRLMVKHVEIDSPIKKLLSNKARAHLKQYGGHPEQFADIFLYGQWQCTTYHPPKADKGVVPTNDRGNVDLTKNGDGLPDGCAYIEDKNALTAARKLTNPQIHAVPALIGFEYKQGGTTLPVFLGCVVVSENEERVRKQLLEDEQERVKKEKLKKLKDASLKWRTLLGAMFMKERLRREVDVQENEDTFQTTLATKVEKL</sequence>
<dbReference type="InterPro" id="IPR036985">
    <property type="entry name" value="Transglutaminase-like_sf"/>
</dbReference>
<reference evidence="4 5" key="1">
    <citation type="submission" date="2011-10" db="EMBL/GenBank/DDBJ databases">
        <authorList>
            <person name="Genoscope - CEA"/>
        </authorList>
    </citation>
    <scope>NUCLEOTIDE SEQUENCE [LARGE SCALE GENOMIC DNA]</scope>
    <source>
        <strain evidence="4 5">RCC 1105</strain>
    </source>
</reference>
<feature type="domain" description="Rad4 beta-hairpin" evidence="3">
    <location>
        <begin position="686"/>
        <end position="765"/>
    </location>
</feature>
<dbReference type="GO" id="GO:0000111">
    <property type="term" value="C:nucleotide-excision repair factor 2 complex"/>
    <property type="evidence" value="ECO:0007669"/>
    <property type="project" value="TreeGrafter"/>
</dbReference>
<dbReference type="InterPro" id="IPR004583">
    <property type="entry name" value="DNA_repair_Rad4"/>
</dbReference>
<feature type="compositionally biased region" description="Acidic residues" evidence="1">
    <location>
        <begin position="111"/>
        <end position="141"/>
    </location>
</feature>
<dbReference type="Gene3D" id="3.90.260.10">
    <property type="entry name" value="Transglutaminase-like"/>
    <property type="match status" value="1"/>
</dbReference>
<protein>
    <recommendedName>
        <fullName evidence="6">Xeroderma pigmentosum group C-complementing protein</fullName>
    </recommendedName>
</protein>
<dbReference type="Proteomes" id="UP000198341">
    <property type="component" value="Chromosome 12"/>
</dbReference>
<evidence type="ECO:0000259" key="2">
    <source>
        <dbReference type="SMART" id="SM01030"/>
    </source>
</evidence>
<dbReference type="SMART" id="SM01032">
    <property type="entry name" value="BHD_3"/>
    <property type="match status" value="1"/>
</dbReference>
<dbReference type="RefSeq" id="XP_007509867.1">
    <property type="nucleotide sequence ID" value="XM_007509805.1"/>
</dbReference>
<dbReference type="AlphaFoldDB" id="K8EL94"/>
<gene>
    <name evidence="4" type="ordered locus">Bathy12g01710</name>
</gene>
<evidence type="ECO:0008006" key="6">
    <source>
        <dbReference type="Google" id="ProtNLM"/>
    </source>
</evidence>
<dbReference type="GO" id="GO:0006298">
    <property type="term" value="P:mismatch repair"/>
    <property type="evidence" value="ECO:0007669"/>
    <property type="project" value="TreeGrafter"/>
</dbReference>
<accession>K8EL94</accession>
<dbReference type="EMBL" id="FO082267">
    <property type="protein sequence ID" value="CCO18982.1"/>
    <property type="molecule type" value="Genomic_DNA"/>
</dbReference>
<dbReference type="OrthoDB" id="496800at2759"/>
<dbReference type="GO" id="GO:0003697">
    <property type="term" value="F:single-stranded DNA binding"/>
    <property type="evidence" value="ECO:0007669"/>
    <property type="project" value="TreeGrafter"/>
</dbReference>
<feature type="domain" description="Rad4 beta-hairpin" evidence="2">
    <location>
        <begin position="565"/>
        <end position="615"/>
    </location>
</feature>
<dbReference type="SMART" id="SM01030">
    <property type="entry name" value="BHD_1"/>
    <property type="match status" value="1"/>
</dbReference>
<evidence type="ECO:0000259" key="3">
    <source>
        <dbReference type="SMART" id="SM01032"/>
    </source>
</evidence>
<dbReference type="PANTHER" id="PTHR12135">
    <property type="entry name" value="DNA REPAIR PROTEIN XP-C / RAD4"/>
    <property type="match status" value="1"/>
</dbReference>
<dbReference type="GeneID" id="19012385"/>
<dbReference type="Pfam" id="PF10405">
    <property type="entry name" value="BHD_3"/>
    <property type="match status" value="1"/>
</dbReference>
<dbReference type="PANTHER" id="PTHR12135:SF0">
    <property type="entry name" value="DNA REPAIR PROTEIN COMPLEMENTING XP-C CELLS"/>
    <property type="match status" value="1"/>
</dbReference>
<evidence type="ECO:0000256" key="1">
    <source>
        <dbReference type="SAM" id="MobiDB-lite"/>
    </source>
</evidence>
<evidence type="ECO:0000313" key="5">
    <source>
        <dbReference type="Proteomes" id="UP000198341"/>
    </source>
</evidence>
<proteinExistence type="predicted"/>
<dbReference type="InterPro" id="IPR042488">
    <property type="entry name" value="Rad4_BHD3_sf"/>
</dbReference>
<dbReference type="InterPro" id="IPR018326">
    <property type="entry name" value="Rad4_beta-hairpin_dom1"/>
</dbReference>
<dbReference type="KEGG" id="bpg:Bathy12g01710"/>
<dbReference type="eggNOG" id="KOG2179">
    <property type="taxonomic scope" value="Eukaryota"/>
</dbReference>
<dbReference type="GO" id="GO:0005737">
    <property type="term" value="C:cytoplasm"/>
    <property type="evidence" value="ECO:0007669"/>
    <property type="project" value="TreeGrafter"/>
</dbReference>